<proteinExistence type="predicted"/>
<sequence length="244" mass="27421">MMDVDEYVCPRPPTIHKRKKSVSRISSGTIGGGPSCCHQETRLSSSLFSSLSDDFFQDLDDHDDDDDGMVKMTPEKGADRNSCTNDHLPPLPPHCHPLHLKNHDHHHYGFLAEFDRGVSPTSVMDAICDPFHPNMMDQQQQQQQQQQQKKQPQYKTFGAPPAVPDLMASFSSSSSLSSEDESSVDGSAAAAPGTPSPKRYRQRIQKWSSFHKDGRDWGTSETCDMKVTQRLLDLLTMMEEEQEE</sequence>
<keyword evidence="3" id="KW-1185">Reference proteome</keyword>
<feature type="region of interest" description="Disordered" evidence="1">
    <location>
        <begin position="125"/>
        <end position="220"/>
    </location>
</feature>
<dbReference type="AlphaFoldDB" id="A0AAD2JJL9"/>
<evidence type="ECO:0000313" key="3">
    <source>
        <dbReference type="Proteomes" id="UP001295423"/>
    </source>
</evidence>
<accession>A0AAD2JJL9</accession>
<feature type="compositionally biased region" description="Low complexity" evidence="1">
    <location>
        <begin position="168"/>
        <end position="177"/>
    </location>
</feature>
<organism evidence="2 3">
    <name type="scientific">Cylindrotheca closterium</name>
    <dbReference type="NCBI Taxonomy" id="2856"/>
    <lineage>
        <taxon>Eukaryota</taxon>
        <taxon>Sar</taxon>
        <taxon>Stramenopiles</taxon>
        <taxon>Ochrophyta</taxon>
        <taxon>Bacillariophyta</taxon>
        <taxon>Bacillariophyceae</taxon>
        <taxon>Bacillariophycidae</taxon>
        <taxon>Bacillariales</taxon>
        <taxon>Bacillariaceae</taxon>
        <taxon>Cylindrotheca</taxon>
    </lineage>
</organism>
<evidence type="ECO:0000313" key="2">
    <source>
        <dbReference type="EMBL" id="CAJ1955981.1"/>
    </source>
</evidence>
<gene>
    <name evidence="2" type="ORF">CYCCA115_LOCUS16014</name>
</gene>
<reference evidence="2" key="1">
    <citation type="submission" date="2023-08" db="EMBL/GenBank/DDBJ databases">
        <authorList>
            <person name="Audoor S."/>
            <person name="Bilcke G."/>
        </authorList>
    </citation>
    <scope>NUCLEOTIDE SEQUENCE</scope>
</reference>
<evidence type="ECO:0000256" key="1">
    <source>
        <dbReference type="SAM" id="MobiDB-lite"/>
    </source>
</evidence>
<comment type="caution">
    <text evidence="2">The sequence shown here is derived from an EMBL/GenBank/DDBJ whole genome shotgun (WGS) entry which is preliminary data.</text>
</comment>
<feature type="compositionally biased region" description="Low complexity" evidence="1">
    <location>
        <begin position="138"/>
        <end position="153"/>
    </location>
</feature>
<dbReference type="Proteomes" id="UP001295423">
    <property type="component" value="Unassembled WGS sequence"/>
</dbReference>
<dbReference type="EMBL" id="CAKOGP040001903">
    <property type="protein sequence ID" value="CAJ1955981.1"/>
    <property type="molecule type" value="Genomic_DNA"/>
</dbReference>
<protein>
    <submittedName>
        <fullName evidence="2">Uncharacterized protein</fullName>
    </submittedName>
</protein>
<name>A0AAD2JJL9_9STRA</name>